<dbReference type="Proteomes" id="UP000639772">
    <property type="component" value="Unassembled WGS sequence"/>
</dbReference>
<gene>
    <name evidence="3" type="ORF">HPP92_026413</name>
    <name evidence="2" type="ORF">HPP92_026637</name>
</gene>
<sequence>MGRLNRPRLLDRVSLEKGAGPPSFREPPCHVKLLSPPTLPLGTGKAVPNLSETRCSTLPMDPLPAP</sequence>
<reference evidence="4 5" key="1">
    <citation type="journal article" date="2020" name="Nat. Food">
        <title>A phased Vanilla planifolia genome enables genetic improvement of flavour and production.</title>
        <authorList>
            <person name="Hasing T."/>
            <person name="Tang H."/>
            <person name="Brym M."/>
            <person name="Khazi F."/>
            <person name="Huang T."/>
            <person name="Chambers A.H."/>
        </authorList>
    </citation>
    <scope>NUCLEOTIDE SEQUENCE [LARGE SCALE GENOMIC DNA]</scope>
    <source>
        <tissue evidence="3">Leaf</tissue>
    </source>
</reference>
<dbReference type="Proteomes" id="UP000636800">
    <property type="component" value="Unassembled WGS sequence"/>
</dbReference>
<dbReference type="EMBL" id="JADCNL010000080">
    <property type="protein sequence ID" value="KAG0450943.1"/>
    <property type="molecule type" value="Genomic_DNA"/>
</dbReference>
<proteinExistence type="predicted"/>
<feature type="region of interest" description="Disordered" evidence="1">
    <location>
        <begin position="1"/>
        <end position="66"/>
    </location>
</feature>
<dbReference type="EMBL" id="JADCNM010000081">
    <property type="protein sequence ID" value="KAG0451067.1"/>
    <property type="molecule type" value="Genomic_DNA"/>
</dbReference>
<evidence type="ECO:0000256" key="1">
    <source>
        <dbReference type="SAM" id="MobiDB-lite"/>
    </source>
</evidence>
<evidence type="ECO:0000313" key="5">
    <source>
        <dbReference type="Proteomes" id="UP000639772"/>
    </source>
</evidence>
<accession>A0A835PG66</accession>
<comment type="caution">
    <text evidence="3">The sequence shown here is derived from an EMBL/GenBank/DDBJ whole genome shotgun (WGS) entry which is preliminary data.</text>
</comment>
<organism evidence="3 5">
    <name type="scientific">Vanilla planifolia</name>
    <name type="common">Vanilla</name>
    <dbReference type="NCBI Taxonomy" id="51239"/>
    <lineage>
        <taxon>Eukaryota</taxon>
        <taxon>Viridiplantae</taxon>
        <taxon>Streptophyta</taxon>
        <taxon>Embryophyta</taxon>
        <taxon>Tracheophyta</taxon>
        <taxon>Spermatophyta</taxon>
        <taxon>Magnoliopsida</taxon>
        <taxon>Liliopsida</taxon>
        <taxon>Asparagales</taxon>
        <taxon>Orchidaceae</taxon>
        <taxon>Vanilloideae</taxon>
        <taxon>Vanilleae</taxon>
        <taxon>Vanilla</taxon>
    </lineage>
</organism>
<dbReference type="AlphaFoldDB" id="A0A835PG66"/>
<feature type="compositionally biased region" description="Low complexity" evidence="1">
    <location>
        <begin position="33"/>
        <end position="44"/>
    </location>
</feature>
<evidence type="ECO:0000313" key="4">
    <source>
        <dbReference type="Proteomes" id="UP000636800"/>
    </source>
</evidence>
<evidence type="ECO:0000313" key="3">
    <source>
        <dbReference type="EMBL" id="KAG0451067.1"/>
    </source>
</evidence>
<keyword evidence="4" id="KW-1185">Reference proteome</keyword>
<evidence type="ECO:0000313" key="2">
    <source>
        <dbReference type="EMBL" id="KAG0450943.1"/>
    </source>
</evidence>
<name>A0A835PG66_VANPL</name>
<protein>
    <submittedName>
        <fullName evidence="3">Uncharacterized protein</fullName>
    </submittedName>
</protein>